<keyword evidence="4" id="KW-1185">Reference proteome</keyword>
<dbReference type="InterPro" id="IPR046947">
    <property type="entry name" value="LytR-like"/>
</dbReference>
<dbReference type="OrthoDB" id="1118393at2"/>
<evidence type="ECO:0000256" key="1">
    <source>
        <dbReference type="SAM" id="Phobius"/>
    </source>
</evidence>
<keyword evidence="1" id="KW-0472">Membrane</keyword>
<keyword evidence="1" id="KW-1133">Transmembrane helix</keyword>
<name>A0A4R3KYV3_9SPHI</name>
<dbReference type="InterPro" id="IPR007492">
    <property type="entry name" value="LytTR_DNA-bd_dom"/>
</dbReference>
<dbReference type="AlphaFoldDB" id="A0A4R3KYV3"/>
<protein>
    <submittedName>
        <fullName evidence="3">LytTR family transcriptional regulator</fullName>
    </submittedName>
</protein>
<dbReference type="EMBL" id="SMAD01000001">
    <property type="protein sequence ID" value="TCS90236.1"/>
    <property type="molecule type" value="Genomic_DNA"/>
</dbReference>
<dbReference type="PROSITE" id="PS50930">
    <property type="entry name" value="HTH_LYTTR"/>
    <property type="match status" value="1"/>
</dbReference>
<sequence>MVLRKFHDILRTCSLYLAEPFTLLDRHRHRWILVGFSGTYSILFMNLFVPFNVNTWNNSSLLPQYLSLSGYGTLGMLVLIISQFCLRPLFKFECLTVKKFLLWFVLEVTVLALVMQVFYGDMAPGGWEFLRELGLSFRYTGLVITLPYSMVLLWLYIQKQQAQIDIFSARQTTPAQESGRQAVSIIDENEKPVLTVSLSNLLFIKSEDNYVSVFFMKDGEARESIVRTSLKKLEQELPTPSLLRTHRSYMVNMDQLASVNRKNKGYEIWLNGPAPGPIPVSAGYKELFEKAVQSCSPQIASIHPIS</sequence>
<dbReference type="Gene3D" id="2.40.50.1020">
    <property type="entry name" value="LytTr DNA-binding domain"/>
    <property type="match status" value="1"/>
</dbReference>
<proteinExistence type="predicted"/>
<feature type="transmembrane region" description="Helical" evidence="1">
    <location>
        <begin position="139"/>
        <end position="157"/>
    </location>
</feature>
<evidence type="ECO:0000313" key="4">
    <source>
        <dbReference type="Proteomes" id="UP000295807"/>
    </source>
</evidence>
<feature type="transmembrane region" description="Helical" evidence="1">
    <location>
        <begin position="101"/>
        <end position="119"/>
    </location>
</feature>
<dbReference type="Proteomes" id="UP000295807">
    <property type="component" value="Unassembled WGS sequence"/>
</dbReference>
<comment type="caution">
    <text evidence="3">The sequence shown here is derived from an EMBL/GenBank/DDBJ whole genome shotgun (WGS) entry which is preliminary data.</text>
</comment>
<feature type="transmembrane region" description="Helical" evidence="1">
    <location>
        <begin position="71"/>
        <end position="89"/>
    </location>
</feature>
<feature type="domain" description="HTH LytTR-type" evidence="2">
    <location>
        <begin position="193"/>
        <end position="290"/>
    </location>
</feature>
<dbReference type="GO" id="GO:0003677">
    <property type="term" value="F:DNA binding"/>
    <property type="evidence" value="ECO:0007669"/>
    <property type="project" value="InterPro"/>
</dbReference>
<dbReference type="Pfam" id="PF04397">
    <property type="entry name" value="LytTR"/>
    <property type="match status" value="1"/>
</dbReference>
<reference evidence="3 4" key="1">
    <citation type="submission" date="2019-03" db="EMBL/GenBank/DDBJ databases">
        <title>Genomic Encyclopedia of Type Strains, Phase IV (KMG-IV): sequencing the most valuable type-strain genomes for metagenomic binning, comparative biology and taxonomic classification.</title>
        <authorList>
            <person name="Goeker M."/>
        </authorList>
    </citation>
    <scope>NUCLEOTIDE SEQUENCE [LARGE SCALE GENOMIC DNA]</scope>
    <source>
        <strain evidence="3 4">DSM 21100</strain>
    </source>
</reference>
<gene>
    <name evidence="3" type="ORF">EDD80_101435</name>
</gene>
<dbReference type="RefSeq" id="WP_132127681.1">
    <property type="nucleotide sequence ID" value="NZ_CP042432.1"/>
</dbReference>
<dbReference type="PANTHER" id="PTHR37299">
    <property type="entry name" value="TRANSCRIPTIONAL REGULATOR-RELATED"/>
    <property type="match status" value="1"/>
</dbReference>
<dbReference type="GO" id="GO:0000156">
    <property type="term" value="F:phosphorelay response regulator activity"/>
    <property type="evidence" value="ECO:0007669"/>
    <property type="project" value="InterPro"/>
</dbReference>
<dbReference type="SMART" id="SM00850">
    <property type="entry name" value="LytTR"/>
    <property type="match status" value="1"/>
</dbReference>
<accession>A0A4R3KYV3</accession>
<evidence type="ECO:0000259" key="2">
    <source>
        <dbReference type="PROSITE" id="PS50930"/>
    </source>
</evidence>
<dbReference type="PANTHER" id="PTHR37299:SF1">
    <property type="entry name" value="STAGE 0 SPORULATION PROTEIN A HOMOLOG"/>
    <property type="match status" value="1"/>
</dbReference>
<organism evidence="3 4">
    <name type="scientific">Anseongella ginsenosidimutans</name>
    <dbReference type="NCBI Taxonomy" id="496056"/>
    <lineage>
        <taxon>Bacteria</taxon>
        <taxon>Pseudomonadati</taxon>
        <taxon>Bacteroidota</taxon>
        <taxon>Sphingobacteriia</taxon>
        <taxon>Sphingobacteriales</taxon>
        <taxon>Sphingobacteriaceae</taxon>
        <taxon>Anseongella</taxon>
    </lineage>
</organism>
<evidence type="ECO:0000313" key="3">
    <source>
        <dbReference type="EMBL" id="TCS90236.1"/>
    </source>
</evidence>
<feature type="transmembrane region" description="Helical" evidence="1">
    <location>
        <begin position="31"/>
        <end position="51"/>
    </location>
</feature>
<keyword evidence="1" id="KW-0812">Transmembrane</keyword>